<dbReference type="RefSeq" id="XP_007870987.1">
    <property type="nucleotide sequence ID" value="XM_007872796.1"/>
</dbReference>
<dbReference type="EMBL" id="KB469315">
    <property type="protein sequence ID" value="EPQ50512.1"/>
    <property type="molecule type" value="Genomic_DNA"/>
</dbReference>
<evidence type="ECO:0000313" key="2">
    <source>
        <dbReference type="Proteomes" id="UP000030669"/>
    </source>
</evidence>
<dbReference type="GeneID" id="19305004"/>
<sequence length="848" mass="96421">PPLPSGSSWAPFQNKTAFELADFLFTKEQMSAKKIDALLNIWARDAAEYGGDSPFHDARRLYKTIDATVMDDVKWESFTVKYTGSQPHRDVPSWMTAGYEVWYRDPLKMARQMLANPDYENEMDYCAKQEFMPDGQRRLKDFMSGDWAWRHSTKIAEDPTTHGSAFVPVILGSDKTTVSVATGDNEYYPLYMMLGNHHNSVQRAHRNACVVIGFLAIPKTDRRHKDDVKFRKFRRQLFHTSISKILESLRPHMTIPEVTFCADGAFRRIIYGLGPYIADYPEQALLACIVKGWCPKCTARRGNLEGDGPSTWRSCEHTDLLVETLDLGVLWDEYGIVGDIVPFTNDFPRADIHKLLSPDLLHQLIKGTFKDHLVEWISDFLKIKHGAAGAEVVLAEIDRRIAAAPPFTGLRRFPEGRGFKQWTGDDSKALMKVYLPAIDGLVPTEIVRTMRAFLEFCYLARRDLHTPETLDHLKEAMERFHDYRGVFEEEGFRVDSYSLPRQHSVRHYYDCIWEFGALNGLCSSITESKHIKAVKEPWRRSNRFEALGQMLITNQRLDGLSASRVDFVNRGMLEDVSTGISASLLCTQNNNNGAPVAKQSLQRRLDDGAPVGHQRISDLHLAPWHGFANVSSVRQHSLNPACFPSNMTLPTPTFSALLRGFLRDQINTSNPLSHLAELPAFSDPIYIHHSAAATFYAPSDLSGIQGMRREHIRATLSWRKGAPCFDCAFVKQTIQDEDSPSPPFDVARIFMFFSFKFGGKQYQCALVHWFEWVNSQPDEDTGMWVVDRGAGSWGSRPALSIIPIHHILRATHLIPMYGRTNIPHDISAVDSLDRFRLFYVNKYADHHS</sequence>
<gene>
    <name evidence="1" type="ORF">GLOTRDRAFT_20361</name>
</gene>
<organism evidence="1 2">
    <name type="scientific">Gloeophyllum trabeum (strain ATCC 11539 / FP-39264 / Madison 617)</name>
    <name type="common">Brown rot fungus</name>
    <dbReference type="NCBI Taxonomy" id="670483"/>
    <lineage>
        <taxon>Eukaryota</taxon>
        <taxon>Fungi</taxon>
        <taxon>Dikarya</taxon>
        <taxon>Basidiomycota</taxon>
        <taxon>Agaricomycotina</taxon>
        <taxon>Agaricomycetes</taxon>
        <taxon>Gloeophyllales</taxon>
        <taxon>Gloeophyllaceae</taxon>
        <taxon>Gloeophyllum</taxon>
    </lineage>
</organism>
<dbReference type="Pfam" id="PF18759">
    <property type="entry name" value="Plavaka"/>
    <property type="match status" value="1"/>
</dbReference>
<feature type="non-terminal residue" evidence="1">
    <location>
        <position position="1"/>
    </location>
</feature>
<reference evidence="1 2" key="1">
    <citation type="journal article" date="2012" name="Science">
        <title>The Paleozoic origin of enzymatic lignin decomposition reconstructed from 31 fungal genomes.</title>
        <authorList>
            <person name="Floudas D."/>
            <person name="Binder M."/>
            <person name="Riley R."/>
            <person name="Barry K."/>
            <person name="Blanchette R.A."/>
            <person name="Henrissat B."/>
            <person name="Martinez A.T."/>
            <person name="Otillar R."/>
            <person name="Spatafora J.W."/>
            <person name="Yadav J.S."/>
            <person name="Aerts A."/>
            <person name="Benoit I."/>
            <person name="Boyd A."/>
            <person name="Carlson A."/>
            <person name="Copeland A."/>
            <person name="Coutinho P.M."/>
            <person name="de Vries R.P."/>
            <person name="Ferreira P."/>
            <person name="Findley K."/>
            <person name="Foster B."/>
            <person name="Gaskell J."/>
            <person name="Glotzer D."/>
            <person name="Gorecki P."/>
            <person name="Heitman J."/>
            <person name="Hesse C."/>
            <person name="Hori C."/>
            <person name="Igarashi K."/>
            <person name="Jurgens J.A."/>
            <person name="Kallen N."/>
            <person name="Kersten P."/>
            <person name="Kohler A."/>
            <person name="Kuees U."/>
            <person name="Kumar T.K.A."/>
            <person name="Kuo A."/>
            <person name="LaButti K."/>
            <person name="Larrondo L.F."/>
            <person name="Lindquist E."/>
            <person name="Ling A."/>
            <person name="Lombard V."/>
            <person name="Lucas S."/>
            <person name="Lundell T."/>
            <person name="Martin R."/>
            <person name="McLaughlin D.J."/>
            <person name="Morgenstern I."/>
            <person name="Morin E."/>
            <person name="Murat C."/>
            <person name="Nagy L.G."/>
            <person name="Nolan M."/>
            <person name="Ohm R.A."/>
            <person name="Patyshakuliyeva A."/>
            <person name="Rokas A."/>
            <person name="Ruiz-Duenas F.J."/>
            <person name="Sabat G."/>
            <person name="Salamov A."/>
            <person name="Samejima M."/>
            <person name="Schmutz J."/>
            <person name="Slot J.C."/>
            <person name="St John F."/>
            <person name="Stenlid J."/>
            <person name="Sun H."/>
            <person name="Sun S."/>
            <person name="Syed K."/>
            <person name="Tsang A."/>
            <person name="Wiebenga A."/>
            <person name="Young D."/>
            <person name="Pisabarro A."/>
            <person name="Eastwood D.C."/>
            <person name="Martin F."/>
            <person name="Cullen D."/>
            <person name="Grigoriev I.V."/>
            <person name="Hibbett D.S."/>
        </authorList>
    </citation>
    <scope>NUCLEOTIDE SEQUENCE [LARGE SCALE GENOMIC DNA]</scope>
    <source>
        <strain evidence="1 2">ATCC 11539</strain>
    </source>
</reference>
<dbReference type="Proteomes" id="UP000030669">
    <property type="component" value="Unassembled WGS sequence"/>
</dbReference>
<keyword evidence="2" id="KW-1185">Reference proteome</keyword>
<dbReference type="OMA" id="PRANIYE"/>
<feature type="non-terminal residue" evidence="1">
    <location>
        <position position="848"/>
    </location>
</feature>
<proteinExistence type="predicted"/>
<dbReference type="HOGENOM" id="CLU_006344_1_0_1"/>
<evidence type="ECO:0000313" key="1">
    <source>
        <dbReference type="EMBL" id="EPQ50512.1"/>
    </source>
</evidence>
<protein>
    <submittedName>
        <fullName evidence="1">Uncharacterized protein</fullName>
    </submittedName>
</protein>
<accession>S7PT81</accession>
<name>S7PT81_GLOTA</name>
<dbReference type="InterPro" id="IPR041078">
    <property type="entry name" value="Plavaka"/>
</dbReference>
<dbReference type="AlphaFoldDB" id="S7PT81"/>
<dbReference type="OrthoDB" id="3199698at2759"/>
<dbReference type="eggNOG" id="ENOG502SM5A">
    <property type="taxonomic scope" value="Eukaryota"/>
</dbReference>
<dbReference type="KEGG" id="gtr:GLOTRDRAFT_20361"/>